<evidence type="ECO:0000256" key="1">
    <source>
        <dbReference type="ARBA" id="ARBA00010759"/>
    </source>
</evidence>
<organism evidence="3 4">
    <name type="scientific">Calditerrivibrio nitroreducens (strain DSM 19672 / NBRC 101217 / Yu37-1)</name>
    <dbReference type="NCBI Taxonomy" id="768670"/>
    <lineage>
        <taxon>Bacteria</taxon>
        <taxon>Pseudomonadati</taxon>
        <taxon>Deferribacterota</taxon>
        <taxon>Deferribacteres</taxon>
        <taxon>Deferribacterales</taxon>
        <taxon>Calditerrivibrionaceae</taxon>
    </lineage>
</organism>
<dbReference type="Proteomes" id="UP000007039">
    <property type="component" value="Chromosome"/>
</dbReference>
<dbReference type="NCBIfam" id="TIGR00079">
    <property type="entry name" value="pept_deformyl"/>
    <property type="match status" value="1"/>
</dbReference>
<dbReference type="NCBIfam" id="NF001159">
    <property type="entry name" value="PRK00150.1-3"/>
    <property type="match status" value="1"/>
</dbReference>
<evidence type="ECO:0000256" key="2">
    <source>
        <dbReference type="HAMAP-Rule" id="MF_00163"/>
    </source>
</evidence>
<feature type="active site" evidence="2">
    <location>
        <position position="140"/>
    </location>
</feature>
<dbReference type="HOGENOM" id="CLU_061901_2_1_0"/>
<keyword evidence="2" id="KW-0648">Protein biosynthesis</keyword>
<feature type="binding site" evidence="2">
    <location>
        <position position="97"/>
    </location>
    <ligand>
        <name>Fe cation</name>
        <dbReference type="ChEBI" id="CHEBI:24875"/>
    </ligand>
</feature>
<dbReference type="STRING" id="768670.Calni_0205"/>
<protein>
    <recommendedName>
        <fullName evidence="2">Peptide deformylase</fullName>
        <shortName evidence="2">PDF</shortName>
        <ecNumber evidence="2">3.5.1.88</ecNumber>
    </recommendedName>
    <alternativeName>
        <fullName evidence="2">Polypeptide deformylase</fullName>
    </alternativeName>
</protein>
<dbReference type="PIRSF" id="PIRSF004749">
    <property type="entry name" value="Pep_def"/>
    <property type="match status" value="1"/>
</dbReference>
<dbReference type="PANTHER" id="PTHR10458">
    <property type="entry name" value="PEPTIDE DEFORMYLASE"/>
    <property type="match status" value="1"/>
</dbReference>
<dbReference type="HAMAP" id="MF_00163">
    <property type="entry name" value="Pep_deformylase"/>
    <property type="match status" value="1"/>
</dbReference>
<dbReference type="GO" id="GO:0042586">
    <property type="term" value="F:peptide deformylase activity"/>
    <property type="evidence" value="ECO:0007669"/>
    <property type="project" value="UniProtKB-UniRule"/>
</dbReference>
<dbReference type="SUPFAM" id="SSF56420">
    <property type="entry name" value="Peptide deformylase"/>
    <property type="match status" value="1"/>
</dbReference>
<dbReference type="OrthoDB" id="9804313at2"/>
<dbReference type="EMBL" id="CP002347">
    <property type="protein sequence ID" value="ADR18118.1"/>
    <property type="molecule type" value="Genomic_DNA"/>
</dbReference>
<evidence type="ECO:0000313" key="3">
    <source>
        <dbReference type="EMBL" id="ADR18118.1"/>
    </source>
</evidence>
<dbReference type="PANTHER" id="PTHR10458:SF22">
    <property type="entry name" value="PEPTIDE DEFORMYLASE"/>
    <property type="match status" value="1"/>
</dbReference>
<name>E4TJ82_CALNY</name>
<dbReference type="PRINTS" id="PR01576">
    <property type="entry name" value="PDEFORMYLASE"/>
</dbReference>
<comment type="cofactor">
    <cofactor evidence="2">
        <name>Fe(2+)</name>
        <dbReference type="ChEBI" id="CHEBI:29033"/>
    </cofactor>
    <text evidence="2">Binds 1 Fe(2+) ion.</text>
</comment>
<keyword evidence="2" id="KW-0378">Hydrolase</keyword>
<dbReference type="eggNOG" id="COG0242">
    <property type="taxonomic scope" value="Bacteria"/>
</dbReference>
<sequence length="168" mass="19232">MAIREVLTYPNPKLKEISEEVLKIDDYVRSVITDLKDTMEDAGHSVGIAAPQIGELIRVIVVDPSKNPKCKEHHGPNVMINPEIIKWEGLTQFREGCMSVPDYTGNVTRAEKILVQFLDENGEQKVFETEGFEAILIQHEIDHLDGVLFIDRIISKRTDLFKRKNYKK</sequence>
<evidence type="ECO:0000313" key="4">
    <source>
        <dbReference type="Proteomes" id="UP000007039"/>
    </source>
</evidence>
<keyword evidence="2" id="KW-0408">Iron</keyword>
<reference evidence="3 4" key="1">
    <citation type="journal article" date="2011" name="Stand. Genomic Sci.">
        <title>Complete genome sequence of Calditerrivibrio nitroreducens type strain (Yu37-1).</title>
        <authorList>
            <person name="Pitluck S."/>
            <person name="Sikorski J."/>
            <person name="Zeytun A."/>
            <person name="Lapidus A."/>
            <person name="Nolan M."/>
            <person name="Lucas S."/>
            <person name="Hammon N."/>
            <person name="Deshpande S."/>
            <person name="Cheng J.F."/>
            <person name="Tapia R."/>
            <person name="Han C."/>
            <person name="Goodwin L."/>
            <person name="Liolios K."/>
            <person name="Pagani I."/>
            <person name="Ivanova N."/>
            <person name="Mavromatis K."/>
            <person name="Pati A."/>
            <person name="Chen A."/>
            <person name="Palaniappan K."/>
            <person name="Hauser L."/>
            <person name="Chang Y.J."/>
            <person name="Jeffries C.D."/>
            <person name="Detter J.C."/>
            <person name="Brambilla E."/>
            <person name="Djao O.D."/>
            <person name="Rohde M."/>
            <person name="Spring S."/>
            <person name="Goker M."/>
            <person name="Woyke T."/>
            <person name="Bristow J."/>
            <person name="Eisen J.A."/>
            <person name="Markowitz V."/>
            <person name="Hugenholtz P."/>
            <person name="Kyrpides N.C."/>
            <person name="Klenk H.P."/>
            <person name="Land M."/>
        </authorList>
    </citation>
    <scope>NUCLEOTIDE SEQUENCE [LARGE SCALE GENOMIC DNA]</scope>
    <source>
        <strain evidence="4">DSM 19672 / NBRC 101217 / Yu37-1</strain>
    </source>
</reference>
<comment type="function">
    <text evidence="2">Removes the formyl group from the N-terminal Met of newly synthesized proteins. Requires at least a dipeptide for an efficient rate of reaction. N-terminal L-methionine is a prerequisite for activity but the enzyme has broad specificity at other positions.</text>
</comment>
<feature type="binding site" evidence="2">
    <location>
        <position position="139"/>
    </location>
    <ligand>
        <name>Fe cation</name>
        <dbReference type="ChEBI" id="CHEBI:24875"/>
    </ligand>
</feature>
<dbReference type="Gene3D" id="3.90.45.10">
    <property type="entry name" value="Peptide deformylase"/>
    <property type="match status" value="1"/>
</dbReference>
<feature type="binding site" evidence="2">
    <location>
        <position position="143"/>
    </location>
    <ligand>
        <name>Fe cation</name>
        <dbReference type="ChEBI" id="CHEBI:24875"/>
    </ligand>
</feature>
<keyword evidence="2" id="KW-0479">Metal-binding</keyword>
<dbReference type="InterPro" id="IPR036821">
    <property type="entry name" value="Peptide_deformylase_sf"/>
</dbReference>
<accession>E4TJ82</accession>
<dbReference type="GO" id="GO:0006412">
    <property type="term" value="P:translation"/>
    <property type="evidence" value="ECO:0007669"/>
    <property type="project" value="UniProtKB-UniRule"/>
</dbReference>
<proteinExistence type="inferred from homology"/>
<dbReference type="KEGG" id="cni:Calni_0205"/>
<dbReference type="GO" id="GO:0046872">
    <property type="term" value="F:metal ion binding"/>
    <property type="evidence" value="ECO:0007669"/>
    <property type="project" value="UniProtKB-KW"/>
</dbReference>
<comment type="catalytic activity">
    <reaction evidence="2">
        <text>N-terminal N-formyl-L-methionyl-[peptide] + H2O = N-terminal L-methionyl-[peptide] + formate</text>
        <dbReference type="Rhea" id="RHEA:24420"/>
        <dbReference type="Rhea" id="RHEA-COMP:10639"/>
        <dbReference type="Rhea" id="RHEA-COMP:10640"/>
        <dbReference type="ChEBI" id="CHEBI:15377"/>
        <dbReference type="ChEBI" id="CHEBI:15740"/>
        <dbReference type="ChEBI" id="CHEBI:49298"/>
        <dbReference type="ChEBI" id="CHEBI:64731"/>
        <dbReference type="EC" id="3.5.1.88"/>
    </reaction>
</comment>
<dbReference type="CDD" id="cd00487">
    <property type="entry name" value="Pep_deformylase"/>
    <property type="match status" value="1"/>
</dbReference>
<dbReference type="AlphaFoldDB" id="E4TJ82"/>
<gene>
    <name evidence="2" type="primary">def</name>
    <name evidence="3" type="ordered locus">Calni_0205</name>
</gene>
<dbReference type="EC" id="3.5.1.88" evidence="2"/>
<dbReference type="Pfam" id="PF01327">
    <property type="entry name" value="Pep_deformylase"/>
    <property type="match status" value="1"/>
</dbReference>
<comment type="similarity">
    <text evidence="1 2">Belongs to the polypeptide deformylase family.</text>
</comment>
<dbReference type="InterPro" id="IPR023635">
    <property type="entry name" value="Peptide_deformylase"/>
</dbReference>
<dbReference type="RefSeq" id="WP_013450335.1">
    <property type="nucleotide sequence ID" value="NC_014758.1"/>
</dbReference>
<keyword evidence="4" id="KW-1185">Reference proteome</keyword>